<dbReference type="RefSeq" id="XP_007414885.1">
    <property type="nucleotide sequence ID" value="XM_007414823.1"/>
</dbReference>
<dbReference type="OrthoDB" id="10605983at2759"/>
<reference evidence="2" key="1">
    <citation type="journal article" date="2011" name="Proc. Natl. Acad. Sci. U.S.A.">
        <title>Obligate biotrophy features unraveled by the genomic analysis of rust fungi.</title>
        <authorList>
            <person name="Duplessis S."/>
            <person name="Cuomo C.A."/>
            <person name="Lin Y.-C."/>
            <person name="Aerts A."/>
            <person name="Tisserant E."/>
            <person name="Veneault-Fourrey C."/>
            <person name="Joly D.L."/>
            <person name="Hacquard S."/>
            <person name="Amselem J."/>
            <person name="Cantarel B.L."/>
            <person name="Chiu R."/>
            <person name="Coutinho P.M."/>
            <person name="Feau N."/>
            <person name="Field M."/>
            <person name="Frey P."/>
            <person name="Gelhaye E."/>
            <person name="Goldberg J."/>
            <person name="Grabherr M.G."/>
            <person name="Kodira C.D."/>
            <person name="Kohler A."/>
            <person name="Kuees U."/>
            <person name="Lindquist E.A."/>
            <person name="Lucas S.M."/>
            <person name="Mago R."/>
            <person name="Mauceli E."/>
            <person name="Morin E."/>
            <person name="Murat C."/>
            <person name="Pangilinan J.L."/>
            <person name="Park R."/>
            <person name="Pearson M."/>
            <person name="Quesneville H."/>
            <person name="Rouhier N."/>
            <person name="Sakthikumar S."/>
            <person name="Salamov A.A."/>
            <person name="Schmutz J."/>
            <person name="Selles B."/>
            <person name="Shapiro H."/>
            <person name="Tanguay P."/>
            <person name="Tuskan G.A."/>
            <person name="Henrissat B."/>
            <person name="Van de Peer Y."/>
            <person name="Rouze P."/>
            <person name="Ellis J.G."/>
            <person name="Dodds P.N."/>
            <person name="Schein J.E."/>
            <person name="Zhong S."/>
            <person name="Hamelin R.C."/>
            <person name="Grigoriev I.V."/>
            <person name="Szabo L.J."/>
            <person name="Martin F."/>
        </authorList>
    </citation>
    <scope>NUCLEOTIDE SEQUENCE [LARGE SCALE GENOMIC DNA]</scope>
    <source>
        <strain evidence="2">98AG31 / pathotype 3-4-7</strain>
    </source>
</reference>
<proteinExistence type="predicted"/>
<dbReference type="VEuPathDB" id="FungiDB:MELLADRAFT_110679"/>
<accession>F4S0L3</accession>
<evidence type="ECO:0000313" key="1">
    <source>
        <dbReference type="EMBL" id="EGG01785.1"/>
    </source>
</evidence>
<keyword evidence="2" id="KW-1185">Reference proteome</keyword>
<sequence>MPMPSTRQHHRTAKIEKSRLLSPVIQAQNLGNPHHAKVYAREGLCIMSHLCQSQREVSTQGHVPRVVPELAPWPDFHKKTWWPTHADAVCVANEALRCLKSPSLTIFEFNGGFTALAHCLREEWEHMRSGTQRIRAAVLGSEDNWREWHKVKTLEEKIQLAFEDAIVAASHSELSANHLFSRKKSRLCFFFRCKSSFPFAGITSDQT</sequence>
<dbReference type="KEGG" id="mlr:MELLADRAFT_110679"/>
<dbReference type="Proteomes" id="UP000001072">
    <property type="component" value="Unassembled WGS sequence"/>
</dbReference>
<dbReference type="HOGENOM" id="CLU_1326653_0_0_1"/>
<organism evidence="2">
    <name type="scientific">Melampsora larici-populina (strain 98AG31 / pathotype 3-4-7)</name>
    <name type="common">Poplar leaf rust fungus</name>
    <dbReference type="NCBI Taxonomy" id="747676"/>
    <lineage>
        <taxon>Eukaryota</taxon>
        <taxon>Fungi</taxon>
        <taxon>Dikarya</taxon>
        <taxon>Basidiomycota</taxon>
        <taxon>Pucciniomycotina</taxon>
        <taxon>Pucciniomycetes</taxon>
        <taxon>Pucciniales</taxon>
        <taxon>Melampsoraceae</taxon>
        <taxon>Melampsora</taxon>
    </lineage>
</organism>
<protein>
    <submittedName>
        <fullName evidence="1">Uncharacterized protein</fullName>
    </submittedName>
</protein>
<evidence type="ECO:0000313" key="2">
    <source>
        <dbReference type="Proteomes" id="UP000001072"/>
    </source>
</evidence>
<dbReference type="GeneID" id="18924158"/>
<dbReference type="InParanoid" id="F4S0L3"/>
<name>F4S0L3_MELLP</name>
<dbReference type="EMBL" id="GL883135">
    <property type="protein sequence ID" value="EGG01785.1"/>
    <property type="molecule type" value="Genomic_DNA"/>
</dbReference>
<gene>
    <name evidence="1" type="ORF">MELLADRAFT_110679</name>
</gene>
<dbReference type="AlphaFoldDB" id="F4S0L3"/>